<proteinExistence type="inferred from homology"/>
<evidence type="ECO:0000313" key="9">
    <source>
        <dbReference type="Proteomes" id="UP000091956"/>
    </source>
</evidence>
<evidence type="ECO:0000256" key="5">
    <source>
        <dbReference type="SAM" id="Coils"/>
    </source>
</evidence>
<dbReference type="GO" id="GO:0006897">
    <property type="term" value="P:endocytosis"/>
    <property type="evidence" value="ECO:0007669"/>
    <property type="project" value="TreeGrafter"/>
</dbReference>
<name>A0A1B8GJ43_9PEZI</name>
<dbReference type="PANTHER" id="PTHR10972">
    <property type="entry name" value="OXYSTEROL-BINDING PROTEIN-RELATED"/>
    <property type="match status" value="1"/>
</dbReference>
<dbReference type="STRING" id="342668.A0A1B8GJ43"/>
<dbReference type="GO" id="GO:0006887">
    <property type="term" value="P:exocytosis"/>
    <property type="evidence" value="ECO:0007669"/>
    <property type="project" value="TreeGrafter"/>
</dbReference>
<evidence type="ECO:0000256" key="3">
    <source>
        <dbReference type="ARBA" id="ARBA00023055"/>
    </source>
</evidence>
<dbReference type="InterPro" id="IPR041680">
    <property type="entry name" value="PH_8"/>
</dbReference>
<keyword evidence="5" id="KW-0175">Coiled coil</keyword>
<dbReference type="GO" id="GO:0035621">
    <property type="term" value="P:ER to Golgi ceramide transport"/>
    <property type="evidence" value="ECO:0007669"/>
    <property type="project" value="TreeGrafter"/>
</dbReference>
<gene>
    <name evidence="8" type="ORF">VE01_06062</name>
</gene>
<dbReference type="GO" id="GO:0120009">
    <property type="term" value="P:intermembrane lipid transfer"/>
    <property type="evidence" value="ECO:0007669"/>
    <property type="project" value="UniProtKB-ARBA"/>
</dbReference>
<dbReference type="Gene3D" id="3.30.70.3490">
    <property type="match status" value="1"/>
</dbReference>
<dbReference type="GO" id="GO:0030011">
    <property type="term" value="P:maintenance of cell polarity"/>
    <property type="evidence" value="ECO:0007669"/>
    <property type="project" value="TreeGrafter"/>
</dbReference>
<reference evidence="8 9" key="1">
    <citation type="submission" date="2016-03" db="EMBL/GenBank/DDBJ databases">
        <title>Comparative genomics of Pseudogymnoascus destructans, the fungus causing white-nose syndrome of bats.</title>
        <authorList>
            <person name="Palmer J.M."/>
            <person name="Drees K.P."/>
            <person name="Foster J.T."/>
            <person name="Lindner D.L."/>
        </authorList>
    </citation>
    <scope>NUCLEOTIDE SEQUENCE [LARGE SCALE GENOMIC DNA]</scope>
    <source>
        <strain evidence="8 9">UAMH 10579</strain>
    </source>
</reference>
<evidence type="ECO:0000256" key="2">
    <source>
        <dbReference type="ARBA" id="ARBA00022448"/>
    </source>
</evidence>
<organism evidence="8 9">
    <name type="scientific">Pseudogymnoascus verrucosus</name>
    <dbReference type="NCBI Taxonomy" id="342668"/>
    <lineage>
        <taxon>Eukaryota</taxon>
        <taxon>Fungi</taxon>
        <taxon>Dikarya</taxon>
        <taxon>Ascomycota</taxon>
        <taxon>Pezizomycotina</taxon>
        <taxon>Leotiomycetes</taxon>
        <taxon>Thelebolales</taxon>
        <taxon>Thelebolaceae</taxon>
        <taxon>Pseudogymnoascus</taxon>
    </lineage>
</organism>
<reference evidence="9" key="2">
    <citation type="journal article" date="2018" name="Nat. Commun.">
        <title>Extreme sensitivity to ultraviolet light in the fungal pathogen causing white-nose syndrome of bats.</title>
        <authorList>
            <person name="Palmer J.M."/>
            <person name="Drees K.P."/>
            <person name="Foster J.T."/>
            <person name="Lindner D.L."/>
        </authorList>
    </citation>
    <scope>NUCLEOTIDE SEQUENCE [LARGE SCALE GENOMIC DNA]</scope>
    <source>
        <strain evidence="9">UAMH 10579</strain>
    </source>
</reference>
<feature type="region of interest" description="Disordered" evidence="6">
    <location>
        <begin position="49"/>
        <end position="87"/>
    </location>
</feature>
<feature type="coiled-coil region" evidence="5">
    <location>
        <begin position="924"/>
        <end position="951"/>
    </location>
</feature>
<dbReference type="InterPro" id="IPR001849">
    <property type="entry name" value="PH_domain"/>
</dbReference>
<dbReference type="Gene3D" id="2.40.160.120">
    <property type="match status" value="1"/>
</dbReference>
<dbReference type="PROSITE" id="PS50003">
    <property type="entry name" value="PH_DOMAIN"/>
    <property type="match status" value="1"/>
</dbReference>
<dbReference type="FunFam" id="2.30.29.30:FF:000369">
    <property type="entry name" value="Oxysterol binding protein"/>
    <property type="match status" value="1"/>
</dbReference>
<protein>
    <recommendedName>
        <fullName evidence="7">PH domain-containing protein</fullName>
    </recommendedName>
</protein>
<dbReference type="GO" id="GO:0097038">
    <property type="term" value="C:perinuclear endoplasmic reticulum"/>
    <property type="evidence" value="ECO:0007669"/>
    <property type="project" value="TreeGrafter"/>
</dbReference>
<dbReference type="Pfam" id="PF01237">
    <property type="entry name" value="Oxysterol_BP"/>
    <property type="match status" value="1"/>
</dbReference>
<dbReference type="Pfam" id="PF15409">
    <property type="entry name" value="PH_8"/>
    <property type="match status" value="1"/>
</dbReference>
<dbReference type="GO" id="GO:0005886">
    <property type="term" value="C:plasma membrane"/>
    <property type="evidence" value="ECO:0007669"/>
    <property type="project" value="TreeGrafter"/>
</dbReference>
<dbReference type="AlphaFoldDB" id="A0A1B8GJ43"/>
<evidence type="ECO:0000256" key="4">
    <source>
        <dbReference type="ARBA" id="ARBA00023121"/>
    </source>
</evidence>
<evidence type="ECO:0000259" key="7">
    <source>
        <dbReference type="PROSITE" id="PS50003"/>
    </source>
</evidence>
<dbReference type="OrthoDB" id="1854502at2759"/>
<dbReference type="SUPFAM" id="SSF101576">
    <property type="entry name" value="Supernatant protein factor (SPF), C-terminal domain"/>
    <property type="match status" value="1"/>
</dbReference>
<dbReference type="EMBL" id="KV460232">
    <property type="protein sequence ID" value="OBT95838.1"/>
    <property type="molecule type" value="Genomic_DNA"/>
</dbReference>
<dbReference type="InterPro" id="IPR011993">
    <property type="entry name" value="PH-like_dom_sf"/>
</dbReference>
<dbReference type="SMART" id="SM00233">
    <property type="entry name" value="PH"/>
    <property type="match status" value="1"/>
</dbReference>
<keyword evidence="4" id="KW-0446">Lipid-binding</keyword>
<evidence type="ECO:0000256" key="1">
    <source>
        <dbReference type="ARBA" id="ARBA00008842"/>
    </source>
</evidence>
<dbReference type="SUPFAM" id="SSF50729">
    <property type="entry name" value="PH domain-like"/>
    <property type="match status" value="1"/>
</dbReference>
<dbReference type="GO" id="GO:0034727">
    <property type="term" value="P:piecemeal microautophagy of the nucleus"/>
    <property type="evidence" value="ECO:0007669"/>
    <property type="project" value="TreeGrafter"/>
</dbReference>
<evidence type="ECO:0000313" key="8">
    <source>
        <dbReference type="EMBL" id="OBT95838.1"/>
    </source>
</evidence>
<keyword evidence="9" id="KW-1185">Reference proteome</keyword>
<feature type="region of interest" description="Disordered" evidence="6">
    <location>
        <begin position="395"/>
        <end position="486"/>
    </location>
</feature>
<evidence type="ECO:0000256" key="6">
    <source>
        <dbReference type="SAM" id="MobiDB-lite"/>
    </source>
</evidence>
<dbReference type="Gene3D" id="2.30.29.30">
    <property type="entry name" value="Pleckstrin-homology domain (PH domain)/Phosphotyrosine-binding domain (PTB)"/>
    <property type="match status" value="1"/>
</dbReference>
<dbReference type="Gene3D" id="2.60.120.680">
    <property type="entry name" value="GOLD domain"/>
    <property type="match status" value="1"/>
</dbReference>
<dbReference type="CDD" id="cd13289">
    <property type="entry name" value="PH_Osh3p_yeast"/>
    <property type="match status" value="1"/>
</dbReference>
<dbReference type="InterPro" id="IPR037239">
    <property type="entry name" value="OSBP_sf"/>
</dbReference>
<sequence length="1005" mass="109670">MAGMEQLEIHSKSYIVRWVKVEEGHTISWSVQPHKKSINFGIVKHPGAGATSAASTLRPPNERLESETAQTQGEAGERQRRSSTVRNDLSTAEVQLKAKGFIPVEWYGKCDADKVTIGTYAVNAGNGGMFGLVFDNTFSKAVSKTATFVLLTYPSNFPPNSTHHNLQGGPGGKAMSTVALAPKSSNANLSAAANESVDSLHSRTHSASSRGTSVVGKGMETAQPSFHVGILMKRRRKRGQGYARRFFSLDFVSCTLSYYYNRNSSALRGAIPLSLAAIAADERRREISIDSGAEIWHLKAGNAKDFAEWTKALELASNKARGNVPDEVVSKTGKPLGMHMRSNSVFNRPVRPPSEEDLEWDQVESLVSRIVGTRDAVRRLANDTKSSYKQSWAGLSLGAGNPAVVPEENGDYFNNPAERRPFWKRKTSNQSTLKKGAKGASGSANTSSNITPQSTSSAPSPAPPGQVAKSSRRSQATSSEEESSINDHCEALLKDLDLVLSDLNQLITRSKQRRYPPGPALAVPRRSMDSTSTGEFYDAEAGDGNDSQIIVVGRSSDEDTPASDREDEFLSGDDASSAASDLDETRKPAGAVSFFPPKPKTLAPLPVTSKPKRRTTLKPATMLPPSLISFLRKNVGKDLSTISMPVSSNEPLSALQRVAEGLEYAQLLDAAAKSPSPQHRHLLIAAFSISYFSSSRARERAIRKPFNPMLGETFELVRSDSETPGNFRFLAEKVSHRPVKMACQADSPLWSFAHSSMPIQKFWGKSAELITEGKVYVVLRLADGVDECYSWPIATVFLRNVVMGEKYFEPVGSVSVLNESSGAVAVVEYKSKGMFGGRSEDVEVGLWDAAGGKTALGLEGTWTSSLKMTEKGKVKGEVWHVGSLVSSAESRYGFTTFAATLNELTAVEEGKMAVTDSRLRPDQRAAEEGDLDTAEELKRGLEERQRERRAEMEGRGEVWVPRWFERVEGDGEGEECWRLKTGGRGYWEERVKGGWEGVEDVFKLD</sequence>
<dbReference type="FunFam" id="2.40.160.120:FF:000001">
    <property type="entry name" value="Oxysterol-binding protein"/>
    <property type="match status" value="1"/>
</dbReference>
<dbReference type="GO" id="GO:0032934">
    <property type="term" value="F:sterol binding"/>
    <property type="evidence" value="ECO:0007669"/>
    <property type="project" value="TreeGrafter"/>
</dbReference>
<keyword evidence="2" id="KW-0813">Transport</keyword>
<dbReference type="InterPro" id="IPR036598">
    <property type="entry name" value="GOLD_dom_sf"/>
</dbReference>
<feature type="compositionally biased region" description="Acidic residues" evidence="6">
    <location>
        <begin position="558"/>
        <end position="571"/>
    </location>
</feature>
<dbReference type="GO" id="GO:0005829">
    <property type="term" value="C:cytosol"/>
    <property type="evidence" value="ECO:0007669"/>
    <property type="project" value="TreeGrafter"/>
</dbReference>
<dbReference type="RefSeq" id="XP_018129571.1">
    <property type="nucleotide sequence ID" value="XM_018275518.2"/>
</dbReference>
<dbReference type="SUPFAM" id="SSF144000">
    <property type="entry name" value="Oxysterol-binding protein-like"/>
    <property type="match status" value="1"/>
</dbReference>
<keyword evidence="3" id="KW-0445">Lipid transport</keyword>
<accession>A0A1B8GJ43</accession>
<feature type="domain" description="PH" evidence="7">
    <location>
        <begin position="224"/>
        <end position="318"/>
    </location>
</feature>
<feature type="region of interest" description="Disordered" evidence="6">
    <location>
        <begin position="510"/>
        <end position="597"/>
    </location>
</feature>
<comment type="similarity">
    <text evidence="1">Belongs to the OSBP family.</text>
</comment>
<dbReference type="Proteomes" id="UP000091956">
    <property type="component" value="Unassembled WGS sequence"/>
</dbReference>
<dbReference type="PANTHER" id="PTHR10972:SF203">
    <property type="entry name" value="OXYSTEROL-BINDING PROTEIN HOMOLOG 3"/>
    <property type="match status" value="1"/>
</dbReference>
<dbReference type="InterPro" id="IPR000648">
    <property type="entry name" value="Oxysterol-bd"/>
</dbReference>
<dbReference type="GO" id="GO:0032541">
    <property type="term" value="C:cortical endoplasmic reticulum"/>
    <property type="evidence" value="ECO:0007669"/>
    <property type="project" value="TreeGrafter"/>
</dbReference>
<dbReference type="GeneID" id="28839448"/>